<evidence type="ECO:0000256" key="5">
    <source>
        <dbReference type="ARBA" id="ARBA00022840"/>
    </source>
</evidence>
<keyword evidence="5" id="KW-0067">ATP-binding</keyword>
<accession>A0A4Q2L2C4</accession>
<keyword evidence="3" id="KW-0547">Nucleotide-binding</keyword>
<evidence type="ECO:0000313" key="7">
    <source>
        <dbReference type="EMBL" id="RXZ72254.1"/>
    </source>
</evidence>
<keyword evidence="2" id="KW-0808">Transferase</keyword>
<evidence type="ECO:0000256" key="3">
    <source>
        <dbReference type="ARBA" id="ARBA00022741"/>
    </source>
</evidence>
<name>A0A4Q2L2C4_9MICO</name>
<dbReference type="Proteomes" id="UP000293865">
    <property type="component" value="Unassembled WGS sequence"/>
</dbReference>
<dbReference type="EMBL" id="SDPN01000006">
    <property type="protein sequence ID" value="RXZ72254.1"/>
    <property type="molecule type" value="Genomic_DNA"/>
</dbReference>
<comment type="caution">
    <text evidence="7">The sequence shown here is derived from an EMBL/GenBank/DDBJ whole genome shotgun (WGS) entry which is preliminary data.</text>
</comment>
<protein>
    <submittedName>
        <fullName evidence="7">Sugar kinase</fullName>
    </submittedName>
</protein>
<gene>
    <name evidence="7" type="ORF">ESP51_05060</name>
</gene>
<organism evidence="7 8">
    <name type="scientific">Agromyces albus</name>
    <dbReference type="NCBI Taxonomy" id="205332"/>
    <lineage>
        <taxon>Bacteria</taxon>
        <taxon>Bacillati</taxon>
        <taxon>Actinomycetota</taxon>
        <taxon>Actinomycetes</taxon>
        <taxon>Micrococcales</taxon>
        <taxon>Microbacteriaceae</taxon>
        <taxon>Agromyces</taxon>
    </lineage>
</organism>
<evidence type="ECO:0000256" key="1">
    <source>
        <dbReference type="ARBA" id="ARBA00010688"/>
    </source>
</evidence>
<dbReference type="Pfam" id="PF00294">
    <property type="entry name" value="PfkB"/>
    <property type="match status" value="1"/>
</dbReference>
<dbReference type="SUPFAM" id="SSF53613">
    <property type="entry name" value="Ribokinase-like"/>
    <property type="match status" value="1"/>
</dbReference>
<dbReference type="InterPro" id="IPR029056">
    <property type="entry name" value="Ribokinase-like"/>
</dbReference>
<dbReference type="Gene3D" id="3.40.1190.20">
    <property type="match status" value="1"/>
</dbReference>
<evidence type="ECO:0000313" key="8">
    <source>
        <dbReference type="Proteomes" id="UP000293865"/>
    </source>
</evidence>
<dbReference type="InterPro" id="IPR011611">
    <property type="entry name" value="PfkB_dom"/>
</dbReference>
<dbReference type="PANTHER" id="PTHR43085">
    <property type="entry name" value="HEXOKINASE FAMILY MEMBER"/>
    <property type="match status" value="1"/>
</dbReference>
<dbReference type="PANTHER" id="PTHR43085:SF1">
    <property type="entry name" value="PSEUDOURIDINE KINASE-RELATED"/>
    <property type="match status" value="1"/>
</dbReference>
<keyword evidence="8" id="KW-1185">Reference proteome</keyword>
<feature type="domain" description="Carbohydrate kinase PfkB" evidence="6">
    <location>
        <begin position="32"/>
        <end position="312"/>
    </location>
</feature>
<dbReference type="AlphaFoldDB" id="A0A4Q2L2C4"/>
<dbReference type="OrthoDB" id="9808601at2"/>
<dbReference type="GO" id="GO:0005524">
    <property type="term" value="F:ATP binding"/>
    <property type="evidence" value="ECO:0007669"/>
    <property type="project" value="UniProtKB-KW"/>
</dbReference>
<keyword evidence="4 7" id="KW-0418">Kinase</keyword>
<sequence length="323" mass="33148">MRREGVAYAATGLRRICTSASIGPVTLAAQPDVVAIGETMVLIAPADAESLEHAADFRLDPGGAEANVASHLAALGRRAAWAGIVGDDALGRRLVRQLAERGVDTRWVGVDPEAPTGVYFKDPGHGVQYFRAGSAASRMSPALLDELPLGTARLVHLSGITPALSASCDALVDAAFARVAAGPAIASFDVNHRPALWPSTDAAARRLRELAARADVVFVGLDEAAGLWGSATADDVRALLPEPALLVVKDGAVGATEFGAAGAVHVPAIETELVEAVGAGDAFAAGYLAALLDGIPSAGRLRAGHERAVVVLADTADFPRNRP</sequence>
<dbReference type="InterPro" id="IPR050306">
    <property type="entry name" value="PfkB_Carbo_kinase"/>
</dbReference>
<proteinExistence type="inferred from homology"/>
<reference evidence="7 8" key="1">
    <citation type="submission" date="2019-01" db="EMBL/GenBank/DDBJ databases">
        <title>Agromyces.</title>
        <authorList>
            <person name="Li J."/>
        </authorList>
    </citation>
    <scope>NUCLEOTIDE SEQUENCE [LARGE SCALE GENOMIC DNA]</scope>
    <source>
        <strain evidence="7 8">DSM 15934</strain>
    </source>
</reference>
<evidence type="ECO:0000256" key="4">
    <source>
        <dbReference type="ARBA" id="ARBA00022777"/>
    </source>
</evidence>
<evidence type="ECO:0000259" key="6">
    <source>
        <dbReference type="Pfam" id="PF00294"/>
    </source>
</evidence>
<comment type="similarity">
    <text evidence="1">Belongs to the carbohydrate kinase PfkB family.</text>
</comment>
<evidence type="ECO:0000256" key="2">
    <source>
        <dbReference type="ARBA" id="ARBA00022679"/>
    </source>
</evidence>
<dbReference type="GO" id="GO:0016301">
    <property type="term" value="F:kinase activity"/>
    <property type="evidence" value="ECO:0007669"/>
    <property type="project" value="UniProtKB-KW"/>
</dbReference>
<dbReference type="CDD" id="cd01166">
    <property type="entry name" value="KdgK"/>
    <property type="match status" value="1"/>
</dbReference>